<dbReference type="SUPFAM" id="SSF51126">
    <property type="entry name" value="Pectin lyase-like"/>
    <property type="match status" value="1"/>
</dbReference>
<feature type="chain" id="PRO_5020944443" description="Polygalacturonase" evidence="10">
    <location>
        <begin position="20"/>
        <end position="393"/>
    </location>
</feature>
<dbReference type="AlphaFoldDB" id="A0A4S4D7T5"/>
<keyword evidence="3" id="KW-0134">Cell wall</keyword>
<dbReference type="InterPro" id="IPR006626">
    <property type="entry name" value="PbH1"/>
</dbReference>
<keyword evidence="12" id="KW-1185">Reference proteome</keyword>
<evidence type="ECO:0000256" key="2">
    <source>
        <dbReference type="ARBA" id="ARBA00008834"/>
    </source>
</evidence>
<dbReference type="SMART" id="SM00710">
    <property type="entry name" value="PbH1"/>
    <property type="match status" value="6"/>
</dbReference>
<dbReference type="PANTHER" id="PTHR31375">
    <property type="match status" value="1"/>
</dbReference>
<dbReference type="EMBL" id="SDRB02012198">
    <property type="protein sequence ID" value="THF98437.1"/>
    <property type="molecule type" value="Genomic_DNA"/>
</dbReference>
<evidence type="ECO:0000256" key="3">
    <source>
        <dbReference type="ARBA" id="ARBA00022512"/>
    </source>
</evidence>
<evidence type="ECO:0000256" key="5">
    <source>
        <dbReference type="ARBA" id="ARBA00022801"/>
    </source>
</evidence>
<keyword evidence="5 9" id="KW-0378">Hydrolase</keyword>
<dbReference type="InterPro" id="IPR011050">
    <property type="entry name" value="Pectin_lyase_fold/virulence"/>
</dbReference>
<evidence type="ECO:0000256" key="6">
    <source>
        <dbReference type="ARBA" id="ARBA00023295"/>
    </source>
</evidence>
<comment type="similarity">
    <text evidence="2 9">Belongs to the glycosyl hydrolase 28 family.</text>
</comment>
<evidence type="ECO:0000256" key="9">
    <source>
        <dbReference type="RuleBase" id="RU361169"/>
    </source>
</evidence>
<dbReference type="GO" id="GO:0071555">
    <property type="term" value="P:cell wall organization"/>
    <property type="evidence" value="ECO:0007669"/>
    <property type="project" value="UniProtKB-KW"/>
</dbReference>
<dbReference type="PROSITE" id="PS00502">
    <property type="entry name" value="POLYGALACTURONASE"/>
    <property type="match status" value="1"/>
</dbReference>
<dbReference type="Gene3D" id="2.160.20.10">
    <property type="entry name" value="Single-stranded right-handed beta-helix, Pectin lyase-like"/>
    <property type="match status" value="1"/>
</dbReference>
<feature type="signal peptide" evidence="10">
    <location>
        <begin position="1"/>
        <end position="19"/>
    </location>
</feature>
<dbReference type="FunFam" id="2.160.20.10:FF:000004">
    <property type="entry name" value="Pectin lyase-like superfamily protein"/>
    <property type="match status" value="1"/>
</dbReference>
<evidence type="ECO:0000256" key="7">
    <source>
        <dbReference type="ARBA" id="ARBA00023316"/>
    </source>
</evidence>
<dbReference type="GO" id="GO:0005975">
    <property type="term" value="P:carbohydrate metabolic process"/>
    <property type="evidence" value="ECO:0007669"/>
    <property type="project" value="InterPro"/>
</dbReference>
<proteinExistence type="inferred from homology"/>
<feature type="active site" evidence="8">
    <location>
        <position position="243"/>
    </location>
</feature>
<evidence type="ECO:0000256" key="1">
    <source>
        <dbReference type="ARBA" id="ARBA00004191"/>
    </source>
</evidence>
<dbReference type="InterPro" id="IPR000743">
    <property type="entry name" value="Glyco_hydro_28"/>
</dbReference>
<sequence length="393" mass="41863">MANKLVAITLLSSIALLSCISVTISSSLAFYNVVSFGAKPDGRTDSTQPFLRAWMAACSSARPAMVYVPRGTFLIRSVTFNGPCRNRIVFEIDGTLVAPWDYHVIGNTGNWIYFKQVSWVSVHGGTIDARGAGFWACRKTSGPCPAGARSITFLASNNVEINGLRSINSQVIHVAIAQCNNVNIQNLNVRASTSSLNTDGIHVESSTGVTITRSAFRTGDDCISIGPATTNVWIQRIACGPGHGISIGSLGNGLIEGGVQNVTVTGVVFTGTQNGVRIKTWARPSNGFARDIEFRNVRMKNVGNPIIIDQEYCPNNQCPTMSSGVQVSQVTYSNIKGTSSTPVAVTFNCSPSVPCRGIQMKDVQLTFENRPATAFCANAHGTSSGTVIPKSCL</sequence>
<organism evidence="11 12">
    <name type="scientific">Camellia sinensis var. sinensis</name>
    <name type="common">China tea</name>
    <dbReference type="NCBI Taxonomy" id="542762"/>
    <lineage>
        <taxon>Eukaryota</taxon>
        <taxon>Viridiplantae</taxon>
        <taxon>Streptophyta</taxon>
        <taxon>Embryophyta</taxon>
        <taxon>Tracheophyta</taxon>
        <taxon>Spermatophyta</taxon>
        <taxon>Magnoliopsida</taxon>
        <taxon>eudicotyledons</taxon>
        <taxon>Gunneridae</taxon>
        <taxon>Pentapetalae</taxon>
        <taxon>asterids</taxon>
        <taxon>Ericales</taxon>
        <taxon>Theaceae</taxon>
        <taxon>Camellia</taxon>
    </lineage>
</organism>
<comment type="subcellular location">
    <subcellularLocation>
        <location evidence="1">Secreted</location>
        <location evidence="1">Cell wall</location>
    </subcellularLocation>
</comment>
<accession>A0A4S4D7T5</accession>
<evidence type="ECO:0008006" key="13">
    <source>
        <dbReference type="Google" id="ProtNLM"/>
    </source>
</evidence>
<dbReference type="InterPro" id="IPR012334">
    <property type="entry name" value="Pectin_lyas_fold"/>
</dbReference>
<dbReference type="PROSITE" id="PS51257">
    <property type="entry name" value="PROKAR_LIPOPROTEIN"/>
    <property type="match status" value="1"/>
</dbReference>
<evidence type="ECO:0000313" key="12">
    <source>
        <dbReference type="Proteomes" id="UP000306102"/>
    </source>
</evidence>
<dbReference type="Proteomes" id="UP000306102">
    <property type="component" value="Unassembled WGS sequence"/>
</dbReference>
<comment type="caution">
    <text evidence="11">The sequence shown here is derived from an EMBL/GenBank/DDBJ whole genome shotgun (WGS) entry which is preliminary data.</text>
</comment>
<dbReference type="STRING" id="542762.A0A4S4D7T5"/>
<keyword evidence="4" id="KW-0964">Secreted</keyword>
<dbReference type="Pfam" id="PF00295">
    <property type="entry name" value="Glyco_hydro_28"/>
    <property type="match status" value="1"/>
</dbReference>
<keyword evidence="10" id="KW-0732">Signal</keyword>
<dbReference type="GO" id="GO:0004650">
    <property type="term" value="F:polygalacturonase activity"/>
    <property type="evidence" value="ECO:0007669"/>
    <property type="project" value="InterPro"/>
</dbReference>
<reference evidence="11 12" key="1">
    <citation type="journal article" date="2018" name="Proc. Natl. Acad. Sci. U.S.A.">
        <title>Draft genome sequence of Camellia sinensis var. sinensis provides insights into the evolution of the tea genome and tea quality.</title>
        <authorList>
            <person name="Wei C."/>
            <person name="Yang H."/>
            <person name="Wang S."/>
            <person name="Zhao J."/>
            <person name="Liu C."/>
            <person name="Gao L."/>
            <person name="Xia E."/>
            <person name="Lu Y."/>
            <person name="Tai Y."/>
            <person name="She G."/>
            <person name="Sun J."/>
            <person name="Cao H."/>
            <person name="Tong W."/>
            <person name="Gao Q."/>
            <person name="Li Y."/>
            <person name="Deng W."/>
            <person name="Jiang X."/>
            <person name="Wang W."/>
            <person name="Chen Q."/>
            <person name="Zhang S."/>
            <person name="Li H."/>
            <person name="Wu J."/>
            <person name="Wang P."/>
            <person name="Li P."/>
            <person name="Shi C."/>
            <person name="Zheng F."/>
            <person name="Jian J."/>
            <person name="Huang B."/>
            <person name="Shan D."/>
            <person name="Shi M."/>
            <person name="Fang C."/>
            <person name="Yue Y."/>
            <person name="Li F."/>
            <person name="Li D."/>
            <person name="Wei S."/>
            <person name="Han B."/>
            <person name="Jiang C."/>
            <person name="Yin Y."/>
            <person name="Xia T."/>
            <person name="Zhang Z."/>
            <person name="Bennetzen J.L."/>
            <person name="Zhao S."/>
            <person name="Wan X."/>
        </authorList>
    </citation>
    <scope>NUCLEOTIDE SEQUENCE [LARGE SCALE GENOMIC DNA]</scope>
    <source>
        <strain evidence="12">cv. Shuchazao</strain>
        <tissue evidence="11">Leaf</tissue>
    </source>
</reference>
<keyword evidence="6 9" id="KW-0326">Glycosidase</keyword>
<gene>
    <name evidence="11" type="ORF">TEA_029528</name>
</gene>
<evidence type="ECO:0000256" key="8">
    <source>
        <dbReference type="PROSITE-ProRule" id="PRU10052"/>
    </source>
</evidence>
<evidence type="ECO:0000256" key="10">
    <source>
        <dbReference type="SAM" id="SignalP"/>
    </source>
</evidence>
<keyword evidence="7" id="KW-0961">Cell wall biogenesis/degradation</keyword>
<protein>
    <recommendedName>
        <fullName evidence="13">Polygalacturonase</fullName>
    </recommendedName>
</protein>
<evidence type="ECO:0000313" key="11">
    <source>
        <dbReference type="EMBL" id="THF98437.1"/>
    </source>
</evidence>
<evidence type="ECO:0000256" key="4">
    <source>
        <dbReference type="ARBA" id="ARBA00022525"/>
    </source>
</evidence>
<name>A0A4S4D7T5_CAMSN</name>